<dbReference type="InterPro" id="IPR011009">
    <property type="entry name" value="Kinase-like_dom_sf"/>
</dbReference>
<dbReference type="PANTHER" id="PTHR21310:SF15">
    <property type="entry name" value="AMINOGLYCOSIDE PHOSPHOTRANSFERASE DOMAIN-CONTAINING PROTEIN"/>
    <property type="match status" value="1"/>
</dbReference>
<name>A0A0C9YLW0_9AGAM</name>
<keyword evidence="2" id="KW-1185">Reference proteome</keyword>
<gene>
    <name evidence="1" type="ORF">PISMIDRAFT_684948</name>
</gene>
<evidence type="ECO:0000313" key="1">
    <source>
        <dbReference type="EMBL" id="KIK17716.1"/>
    </source>
</evidence>
<dbReference type="PANTHER" id="PTHR21310">
    <property type="entry name" value="AMINOGLYCOSIDE PHOSPHOTRANSFERASE-RELATED-RELATED"/>
    <property type="match status" value="1"/>
</dbReference>
<dbReference type="STRING" id="765257.A0A0C9YLW0"/>
<dbReference type="SUPFAM" id="SSF56112">
    <property type="entry name" value="Protein kinase-like (PK-like)"/>
    <property type="match status" value="1"/>
</dbReference>
<proteinExistence type="predicted"/>
<dbReference type="InterPro" id="IPR051678">
    <property type="entry name" value="AGP_Transferase"/>
</dbReference>
<protein>
    <recommendedName>
        <fullName evidence="3">Protein kinase domain-containing protein</fullName>
    </recommendedName>
</protein>
<evidence type="ECO:0008006" key="3">
    <source>
        <dbReference type="Google" id="ProtNLM"/>
    </source>
</evidence>
<sequence>MEFFKPDTEFSETLLDKYSDEQVAYYVNQSPTLTTTHTESIRVLSDHLVAKSACSVGVNVPTVRRVVSLSEGDYLIVMERIHGKTLKQLWPSLGLWATIRIAWQLRLFVSALRTVTSQKTGGVHSGRVRSEWIQGINGPVPYASPSLFCDYLNWWLVKCDLAPRNMILDSSGHLCLVDWGRSGFYPAFMEYLGMEGPERAMPWPSARSLASWWGRYRWSLFCLIACGHSCLHCKGRVVCVVVQQRSLRYRLEKPVHSVRY</sequence>
<reference evidence="2" key="2">
    <citation type="submission" date="2015-01" db="EMBL/GenBank/DDBJ databases">
        <title>Evolutionary Origins and Diversification of the Mycorrhizal Mutualists.</title>
        <authorList>
            <consortium name="DOE Joint Genome Institute"/>
            <consortium name="Mycorrhizal Genomics Consortium"/>
            <person name="Kohler A."/>
            <person name="Kuo A."/>
            <person name="Nagy L.G."/>
            <person name="Floudas D."/>
            <person name="Copeland A."/>
            <person name="Barry K.W."/>
            <person name="Cichocki N."/>
            <person name="Veneault-Fourrey C."/>
            <person name="LaButti K."/>
            <person name="Lindquist E.A."/>
            <person name="Lipzen A."/>
            <person name="Lundell T."/>
            <person name="Morin E."/>
            <person name="Murat C."/>
            <person name="Riley R."/>
            <person name="Ohm R."/>
            <person name="Sun H."/>
            <person name="Tunlid A."/>
            <person name="Henrissat B."/>
            <person name="Grigoriev I.V."/>
            <person name="Hibbett D.S."/>
            <person name="Martin F."/>
        </authorList>
    </citation>
    <scope>NUCLEOTIDE SEQUENCE [LARGE SCALE GENOMIC DNA]</scope>
    <source>
        <strain evidence="2">441</strain>
    </source>
</reference>
<organism evidence="1 2">
    <name type="scientific">Pisolithus microcarpus 441</name>
    <dbReference type="NCBI Taxonomy" id="765257"/>
    <lineage>
        <taxon>Eukaryota</taxon>
        <taxon>Fungi</taxon>
        <taxon>Dikarya</taxon>
        <taxon>Basidiomycota</taxon>
        <taxon>Agaricomycotina</taxon>
        <taxon>Agaricomycetes</taxon>
        <taxon>Agaricomycetidae</taxon>
        <taxon>Boletales</taxon>
        <taxon>Sclerodermatineae</taxon>
        <taxon>Pisolithaceae</taxon>
        <taxon>Pisolithus</taxon>
    </lineage>
</organism>
<evidence type="ECO:0000313" key="2">
    <source>
        <dbReference type="Proteomes" id="UP000054018"/>
    </source>
</evidence>
<dbReference type="Proteomes" id="UP000054018">
    <property type="component" value="Unassembled WGS sequence"/>
</dbReference>
<reference evidence="1 2" key="1">
    <citation type="submission" date="2014-04" db="EMBL/GenBank/DDBJ databases">
        <authorList>
            <consortium name="DOE Joint Genome Institute"/>
            <person name="Kuo A."/>
            <person name="Kohler A."/>
            <person name="Costa M.D."/>
            <person name="Nagy L.G."/>
            <person name="Floudas D."/>
            <person name="Copeland A."/>
            <person name="Barry K.W."/>
            <person name="Cichocki N."/>
            <person name="Veneault-Fourrey C."/>
            <person name="LaButti K."/>
            <person name="Lindquist E.A."/>
            <person name="Lipzen A."/>
            <person name="Lundell T."/>
            <person name="Morin E."/>
            <person name="Murat C."/>
            <person name="Sun H."/>
            <person name="Tunlid A."/>
            <person name="Henrissat B."/>
            <person name="Grigoriev I.V."/>
            <person name="Hibbett D.S."/>
            <person name="Martin F."/>
            <person name="Nordberg H.P."/>
            <person name="Cantor M.N."/>
            <person name="Hua S.X."/>
        </authorList>
    </citation>
    <scope>NUCLEOTIDE SEQUENCE [LARGE SCALE GENOMIC DNA]</scope>
    <source>
        <strain evidence="1 2">441</strain>
    </source>
</reference>
<dbReference type="HOGENOM" id="CLU_021768_4_0_1"/>
<dbReference type="OrthoDB" id="2627553at2759"/>
<dbReference type="EMBL" id="KN833821">
    <property type="protein sequence ID" value="KIK17716.1"/>
    <property type="molecule type" value="Genomic_DNA"/>
</dbReference>
<accession>A0A0C9YLW0</accession>
<dbReference type="AlphaFoldDB" id="A0A0C9YLW0"/>